<dbReference type="Proteomes" id="UP000008810">
    <property type="component" value="Chromosome 2"/>
</dbReference>
<gene>
    <name evidence="3" type="ORF">BRADI_2g04313v3</name>
</gene>
<evidence type="ECO:0000256" key="2">
    <source>
        <dbReference type="SAM" id="SignalP"/>
    </source>
</evidence>
<proteinExistence type="predicted"/>
<reference evidence="3 4" key="1">
    <citation type="journal article" date="2010" name="Nature">
        <title>Genome sequencing and analysis of the model grass Brachypodium distachyon.</title>
        <authorList>
            <consortium name="International Brachypodium Initiative"/>
        </authorList>
    </citation>
    <scope>NUCLEOTIDE SEQUENCE [LARGE SCALE GENOMIC DNA]</scope>
    <source>
        <strain evidence="3 4">Bd21</strain>
    </source>
</reference>
<reference evidence="4" key="3">
    <citation type="submission" date="2018-08" db="UniProtKB">
        <authorList>
            <consortium name="EnsemblPlants"/>
        </authorList>
    </citation>
    <scope>IDENTIFICATION</scope>
    <source>
        <strain evidence="4">cv. Bd21</strain>
    </source>
</reference>
<name>A0A2K2D6X0_BRADI</name>
<dbReference type="EnsemblPlants" id="PNT70024">
    <property type="protein sequence ID" value="PNT70024"/>
    <property type="gene ID" value="BRADI_2g04313v3"/>
</dbReference>
<dbReference type="InParanoid" id="A0A2K2D6X0"/>
<dbReference type="Gramene" id="PNT70024">
    <property type="protein sequence ID" value="PNT70024"/>
    <property type="gene ID" value="BRADI_2g04313v3"/>
</dbReference>
<reference evidence="3" key="2">
    <citation type="submission" date="2017-06" db="EMBL/GenBank/DDBJ databases">
        <title>WGS assembly of Brachypodium distachyon.</title>
        <authorList>
            <consortium name="The International Brachypodium Initiative"/>
            <person name="Lucas S."/>
            <person name="Harmon-Smith M."/>
            <person name="Lail K."/>
            <person name="Tice H."/>
            <person name="Grimwood J."/>
            <person name="Bruce D."/>
            <person name="Barry K."/>
            <person name="Shu S."/>
            <person name="Lindquist E."/>
            <person name="Wang M."/>
            <person name="Pitluck S."/>
            <person name="Vogel J.P."/>
            <person name="Garvin D.F."/>
            <person name="Mockler T.C."/>
            <person name="Schmutz J."/>
            <person name="Rokhsar D."/>
            <person name="Bevan M.W."/>
        </authorList>
    </citation>
    <scope>NUCLEOTIDE SEQUENCE</scope>
    <source>
        <strain evidence="3">Bd21</strain>
    </source>
</reference>
<dbReference type="EMBL" id="CM000881">
    <property type="protein sequence ID" value="PNT70024.1"/>
    <property type="molecule type" value="Genomic_DNA"/>
</dbReference>
<protein>
    <submittedName>
        <fullName evidence="3 4">Uncharacterized protein</fullName>
    </submittedName>
</protein>
<evidence type="ECO:0000256" key="1">
    <source>
        <dbReference type="SAM" id="MobiDB-lite"/>
    </source>
</evidence>
<sequence>MPDRSRGLLPALLAILRSLGCSGATRTARACHRPTPLVAWYAIVRQLHTGEYACAELARRGQPDGARTSRPRLRRCSWACLGRKERVSVANGDSAKASLGQDAQHRPHEPSWPARESHKGPGLRYPVQSLYPVVSCSWITGYAMLTGFNFNQVDRRAWSLAGVRVVVQGGLVGAQGPGSTGARRFNGPRSHAPVWYYFSFFWCTGPGPRGFHPLGLCSRLFQTVVYRLAKLTLGALGRDWPIDRSPRHILS</sequence>
<keyword evidence="2" id="KW-0732">Signal</keyword>
<evidence type="ECO:0000313" key="3">
    <source>
        <dbReference type="EMBL" id="PNT70024.1"/>
    </source>
</evidence>
<accession>A0A2K2D6X0</accession>
<keyword evidence="5" id="KW-1185">Reference proteome</keyword>
<organism evidence="3">
    <name type="scientific">Brachypodium distachyon</name>
    <name type="common">Purple false brome</name>
    <name type="synonym">Trachynia distachya</name>
    <dbReference type="NCBI Taxonomy" id="15368"/>
    <lineage>
        <taxon>Eukaryota</taxon>
        <taxon>Viridiplantae</taxon>
        <taxon>Streptophyta</taxon>
        <taxon>Embryophyta</taxon>
        <taxon>Tracheophyta</taxon>
        <taxon>Spermatophyta</taxon>
        <taxon>Magnoliopsida</taxon>
        <taxon>Liliopsida</taxon>
        <taxon>Poales</taxon>
        <taxon>Poaceae</taxon>
        <taxon>BOP clade</taxon>
        <taxon>Pooideae</taxon>
        <taxon>Stipodae</taxon>
        <taxon>Brachypodieae</taxon>
        <taxon>Brachypodium</taxon>
    </lineage>
</organism>
<evidence type="ECO:0000313" key="4">
    <source>
        <dbReference type="EnsemblPlants" id="PNT70024"/>
    </source>
</evidence>
<feature type="region of interest" description="Disordered" evidence="1">
    <location>
        <begin position="91"/>
        <end position="121"/>
    </location>
</feature>
<feature type="compositionally biased region" description="Basic and acidic residues" evidence="1">
    <location>
        <begin position="103"/>
        <end position="119"/>
    </location>
</feature>
<evidence type="ECO:0000313" key="5">
    <source>
        <dbReference type="Proteomes" id="UP000008810"/>
    </source>
</evidence>
<feature type="chain" id="PRO_5036043339" evidence="2">
    <location>
        <begin position="24"/>
        <end position="251"/>
    </location>
</feature>
<feature type="signal peptide" evidence="2">
    <location>
        <begin position="1"/>
        <end position="23"/>
    </location>
</feature>
<dbReference type="AlphaFoldDB" id="A0A2K2D6X0"/>